<proteinExistence type="inferred from homology"/>
<keyword evidence="7" id="KW-1185">Reference proteome</keyword>
<sequence>MINRRTLLKNTAATGALAGLSGLAMPALAQGAAVKIGYVSPQTGPLAAFAEADSFIIDGFKAAAQAAGLNVEVIVKDSQSNPNRAAQVANELIVQDGISLMLVASTPETTNPVTTTCEAEEIPCISTVAPWQPWFIGQQANPGDPSSWRPFDSSFHFFWGLEDVIAVFTNMWAQVETNKQVGGLFPNDGDGNAWGDANVGFPPVLSEQGYTLTDPGRYQNLTDDFSSQINAFKQANAEIITGVMIPPDFTTFWNQARQQGFAPKVASIGKAILFPQAVEALGNAGHNLSSEVWWTPSHPFKSSLTGQSAADLAGGFTQATGRPWTQPIGFVHALFEVAADVIKRASDPTDSAAMVEAIAATKLDTIVGPLSWGDGPLPPFAQKNVAKTPLVGGQWRLKDGGGYDLVITDNKTAPMIPVGGQMEAIA</sequence>
<organism evidence="6 7">
    <name type="scientific">Aquibium carbonis</name>
    <dbReference type="NCBI Taxonomy" id="2495581"/>
    <lineage>
        <taxon>Bacteria</taxon>
        <taxon>Pseudomonadati</taxon>
        <taxon>Pseudomonadota</taxon>
        <taxon>Alphaproteobacteria</taxon>
        <taxon>Hyphomicrobiales</taxon>
        <taxon>Phyllobacteriaceae</taxon>
        <taxon>Aquibium</taxon>
    </lineage>
</organism>
<comment type="similarity">
    <text evidence="1">Belongs to the leucine-binding protein family.</text>
</comment>
<dbReference type="PANTHER" id="PTHR30483:SF6">
    <property type="entry name" value="PERIPLASMIC BINDING PROTEIN OF ABC TRANSPORTER FOR NATURAL AMINO ACIDS"/>
    <property type="match status" value="1"/>
</dbReference>
<dbReference type="NCBIfam" id="TIGR01409">
    <property type="entry name" value="TAT_signal_seq"/>
    <property type="match status" value="1"/>
</dbReference>
<dbReference type="InterPro" id="IPR019546">
    <property type="entry name" value="TAT_signal_bac_arc"/>
</dbReference>
<dbReference type="RefSeq" id="WP_126701741.1">
    <property type="nucleotide sequence ID" value="NZ_RWKW01000088.1"/>
</dbReference>
<reference evidence="6 7" key="1">
    <citation type="submission" date="2018-12" db="EMBL/GenBank/DDBJ databases">
        <title>Mesorhizobium carbonis sp. nov., isolated from coal mine water.</title>
        <authorList>
            <person name="Xin W."/>
            <person name="Xu Z."/>
            <person name="Xiang F."/>
            <person name="Zhang J."/>
            <person name="Xi L."/>
            <person name="Liu J."/>
        </authorList>
    </citation>
    <scope>NUCLEOTIDE SEQUENCE [LARGE SCALE GENOMIC DNA]</scope>
    <source>
        <strain evidence="6 7">B2.3</strain>
    </source>
</reference>
<dbReference type="SUPFAM" id="SSF53822">
    <property type="entry name" value="Periplasmic binding protein-like I"/>
    <property type="match status" value="1"/>
</dbReference>
<dbReference type="Pfam" id="PF13458">
    <property type="entry name" value="Peripla_BP_6"/>
    <property type="match status" value="1"/>
</dbReference>
<evidence type="ECO:0000259" key="5">
    <source>
        <dbReference type="Pfam" id="PF13458"/>
    </source>
</evidence>
<dbReference type="CDD" id="cd06337">
    <property type="entry name" value="PBP1_ABC_ligand_binding-like"/>
    <property type="match status" value="1"/>
</dbReference>
<name>A0A429YT02_9HYPH</name>
<comment type="caution">
    <text evidence="6">The sequence shown here is derived from an EMBL/GenBank/DDBJ whole genome shotgun (WGS) entry which is preliminary data.</text>
</comment>
<evidence type="ECO:0000256" key="1">
    <source>
        <dbReference type="ARBA" id="ARBA00010062"/>
    </source>
</evidence>
<protein>
    <submittedName>
        <fullName evidence="6">Twin-arginine translocation signal domain-containing protein</fullName>
    </submittedName>
</protein>
<dbReference type="OrthoDB" id="6753945at2"/>
<dbReference type="EMBL" id="RWKW01000088">
    <property type="protein sequence ID" value="RST84568.1"/>
    <property type="molecule type" value="Genomic_DNA"/>
</dbReference>
<dbReference type="PANTHER" id="PTHR30483">
    <property type="entry name" value="LEUCINE-SPECIFIC-BINDING PROTEIN"/>
    <property type="match status" value="1"/>
</dbReference>
<dbReference type="InterPro" id="IPR028081">
    <property type="entry name" value="Leu-bd"/>
</dbReference>
<dbReference type="GO" id="GO:0006865">
    <property type="term" value="P:amino acid transport"/>
    <property type="evidence" value="ECO:0007669"/>
    <property type="project" value="UniProtKB-KW"/>
</dbReference>
<dbReference type="InterPro" id="IPR051010">
    <property type="entry name" value="BCAA_transport"/>
</dbReference>
<evidence type="ECO:0000313" key="6">
    <source>
        <dbReference type="EMBL" id="RST84568.1"/>
    </source>
</evidence>
<keyword evidence="3" id="KW-0029">Amino-acid transport</keyword>
<keyword evidence="3" id="KW-0813">Transport</keyword>
<dbReference type="Proteomes" id="UP000278398">
    <property type="component" value="Unassembled WGS sequence"/>
</dbReference>
<evidence type="ECO:0000256" key="2">
    <source>
        <dbReference type="ARBA" id="ARBA00022729"/>
    </source>
</evidence>
<keyword evidence="2 4" id="KW-0732">Signal</keyword>
<accession>A0A429YT02</accession>
<dbReference type="Gene3D" id="3.40.50.2300">
    <property type="match status" value="2"/>
</dbReference>
<evidence type="ECO:0000313" key="7">
    <source>
        <dbReference type="Proteomes" id="UP000278398"/>
    </source>
</evidence>
<dbReference type="InterPro" id="IPR006311">
    <property type="entry name" value="TAT_signal"/>
</dbReference>
<dbReference type="InterPro" id="IPR028082">
    <property type="entry name" value="Peripla_BP_I"/>
</dbReference>
<feature type="signal peptide" evidence="4">
    <location>
        <begin position="1"/>
        <end position="29"/>
    </location>
</feature>
<feature type="chain" id="PRO_5019480211" evidence="4">
    <location>
        <begin position="30"/>
        <end position="426"/>
    </location>
</feature>
<evidence type="ECO:0000256" key="4">
    <source>
        <dbReference type="SAM" id="SignalP"/>
    </source>
</evidence>
<dbReference type="AlphaFoldDB" id="A0A429YT02"/>
<evidence type="ECO:0000256" key="3">
    <source>
        <dbReference type="ARBA" id="ARBA00022970"/>
    </source>
</evidence>
<dbReference type="PROSITE" id="PS51318">
    <property type="entry name" value="TAT"/>
    <property type="match status" value="1"/>
</dbReference>
<feature type="domain" description="Leucine-binding protein" evidence="5">
    <location>
        <begin position="34"/>
        <end position="373"/>
    </location>
</feature>
<gene>
    <name evidence="6" type="ORF">EJC49_20205</name>
</gene>